<dbReference type="Proteomes" id="UP000799754">
    <property type="component" value="Unassembled WGS sequence"/>
</dbReference>
<gene>
    <name evidence="1" type="ORF">BU25DRAFT_63062</name>
</gene>
<name>A0ACB6S160_9PLEO</name>
<comment type="caution">
    <text evidence="1">The sequence shown here is derived from an EMBL/GenBank/DDBJ whole genome shotgun (WGS) entry which is preliminary data.</text>
</comment>
<accession>A0ACB6S160</accession>
<evidence type="ECO:0000313" key="2">
    <source>
        <dbReference type="Proteomes" id="UP000799754"/>
    </source>
</evidence>
<sequence length="763" mass="81938">MLFSHVKRLCIISAPLIAAAPHNAAPTVTSVSSALPTELQQDVPSCAHSCIRTSLSERFPVACTAQGDIECLCSRYSIIGESLGEVALGCVYASCGSIDAAASAYNVCLGQKNAVLPTKTALTVVPSGTSSTTSRSSTPSTTSTSRATITSIIRTTLQTQVSSSQSVFVDSISLPASATSIPSSTPTSIAAPAATDDRPKMSPAQIAGLSVAAVAAFIIAIGLMALSVFLRRRKERKSMYMNEKDEGRRRQQSARFSHYIPVDDAPAPPAPSTRFPIGPPPPAASRDGPAPTYPRLVTPSPFSTLGVSTLGSGRTVVRPGVGTSAKAASVPMSQIGLAISAELGGCPASAKSANHPRQKVTEDHFRPVSTRTENTVFEEDEIAARRRSSKLLPTPPVPIMPIRSLQPSRLPSKAPTTSTTSSSRTVRRSELFLDIPVRHERPQPKRIVAAGLSSTGSPAPKRPAPKLRIPPSSSQQTSTTSTSTITPASAADIPDYYFSSAPPPERDTTPRQDSDTLPVSKTRKAHRSPSTTGSRTISKTSTRPTFRDSVSSQTSFETADPNDPTPEDDSSDKQLSDDNKLSPVAESPIHTLRYPKVPRASNQLVPRSPKTAQGSTRRSREEEHSYVRPLPEPSSLLIKRRGEREAVQLEQKLVLKDPFTTPTRREMRAYQTQHKRILSGNSWEHTPASKVERHSYSNSPLVNEEDVVRPLSIVKKTDVKRESGQGGEMIGLKSPVWIPHLTPTRKGDDLFISVGWGDNLRGR</sequence>
<dbReference type="EMBL" id="MU006717">
    <property type="protein sequence ID" value="KAF2627400.1"/>
    <property type="molecule type" value="Genomic_DNA"/>
</dbReference>
<organism evidence="1 2">
    <name type="scientific">Macroventuria anomochaeta</name>
    <dbReference type="NCBI Taxonomy" id="301207"/>
    <lineage>
        <taxon>Eukaryota</taxon>
        <taxon>Fungi</taxon>
        <taxon>Dikarya</taxon>
        <taxon>Ascomycota</taxon>
        <taxon>Pezizomycotina</taxon>
        <taxon>Dothideomycetes</taxon>
        <taxon>Pleosporomycetidae</taxon>
        <taxon>Pleosporales</taxon>
        <taxon>Pleosporineae</taxon>
        <taxon>Didymellaceae</taxon>
        <taxon>Macroventuria</taxon>
    </lineage>
</organism>
<reference evidence="1" key="1">
    <citation type="journal article" date="2020" name="Stud. Mycol.">
        <title>101 Dothideomycetes genomes: a test case for predicting lifestyles and emergence of pathogens.</title>
        <authorList>
            <person name="Haridas S."/>
            <person name="Albert R."/>
            <person name="Binder M."/>
            <person name="Bloem J."/>
            <person name="Labutti K."/>
            <person name="Salamov A."/>
            <person name="Andreopoulos B."/>
            <person name="Baker S."/>
            <person name="Barry K."/>
            <person name="Bills G."/>
            <person name="Bluhm B."/>
            <person name="Cannon C."/>
            <person name="Castanera R."/>
            <person name="Culley D."/>
            <person name="Daum C."/>
            <person name="Ezra D."/>
            <person name="Gonzalez J."/>
            <person name="Henrissat B."/>
            <person name="Kuo A."/>
            <person name="Liang C."/>
            <person name="Lipzen A."/>
            <person name="Lutzoni F."/>
            <person name="Magnuson J."/>
            <person name="Mondo S."/>
            <person name="Nolan M."/>
            <person name="Ohm R."/>
            <person name="Pangilinan J."/>
            <person name="Park H.-J."/>
            <person name="Ramirez L."/>
            <person name="Alfaro M."/>
            <person name="Sun H."/>
            <person name="Tritt A."/>
            <person name="Yoshinaga Y."/>
            <person name="Zwiers L.-H."/>
            <person name="Turgeon B."/>
            <person name="Goodwin S."/>
            <person name="Spatafora J."/>
            <person name="Crous P."/>
            <person name="Grigoriev I."/>
        </authorList>
    </citation>
    <scope>NUCLEOTIDE SEQUENCE</scope>
    <source>
        <strain evidence="1">CBS 525.71</strain>
    </source>
</reference>
<evidence type="ECO:0000313" key="1">
    <source>
        <dbReference type="EMBL" id="KAF2627400.1"/>
    </source>
</evidence>
<proteinExistence type="predicted"/>
<keyword evidence="2" id="KW-1185">Reference proteome</keyword>
<protein>
    <submittedName>
        <fullName evidence="1">Uncharacterized protein</fullName>
    </submittedName>
</protein>